<keyword evidence="5 6" id="KW-0472">Membrane</keyword>
<dbReference type="SMART" id="SM00044">
    <property type="entry name" value="CYCc"/>
    <property type="match status" value="1"/>
</dbReference>
<dbReference type="Pfam" id="PF05226">
    <property type="entry name" value="CHASE2"/>
    <property type="match status" value="1"/>
</dbReference>
<name>A0A5J4L759_9ZZZZ</name>
<dbReference type="GO" id="GO:0035556">
    <property type="term" value="P:intracellular signal transduction"/>
    <property type="evidence" value="ECO:0007669"/>
    <property type="project" value="InterPro"/>
</dbReference>
<dbReference type="GO" id="GO:0006171">
    <property type="term" value="P:cAMP biosynthetic process"/>
    <property type="evidence" value="ECO:0007669"/>
    <property type="project" value="TreeGrafter"/>
</dbReference>
<dbReference type="InterPro" id="IPR050697">
    <property type="entry name" value="Adenylyl/Guanylyl_Cyclase_3/4"/>
</dbReference>
<dbReference type="AlphaFoldDB" id="A0A5J4L759"/>
<evidence type="ECO:0000259" key="7">
    <source>
        <dbReference type="PROSITE" id="PS50125"/>
    </source>
</evidence>
<accession>A0A5J4L759</accession>
<dbReference type="Gene3D" id="3.30.70.1230">
    <property type="entry name" value="Nucleotide cyclase"/>
    <property type="match status" value="1"/>
</dbReference>
<evidence type="ECO:0000256" key="2">
    <source>
        <dbReference type="ARBA" id="ARBA00022475"/>
    </source>
</evidence>
<dbReference type="GO" id="GO:0003824">
    <property type="term" value="F:catalytic activity"/>
    <property type="evidence" value="ECO:0007669"/>
    <property type="project" value="UniProtKB-ARBA"/>
</dbReference>
<comment type="caution">
    <text evidence="8">The sequence shown here is derived from an EMBL/GenBank/DDBJ whole genome shotgun (WGS) entry which is preliminary data.</text>
</comment>
<dbReference type="SMART" id="SM01080">
    <property type="entry name" value="CHASE2"/>
    <property type="match status" value="1"/>
</dbReference>
<keyword evidence="3 6" id="KW-0812">Transmembrane</keyword>
<dbReference type="FunFam" id="3.30.70.1230:FF:000016">
    <property type="entry name" value="Adenylate/guanylate cyclase domain-containing protein"/>
    <property type="match status" value="1"/>
</dbReference>
<feature type="transmembrane region" description="Helical" evidence="6">
    <location>
        <begin position="6"/>
        <end position="25"/>
    </location>
</feature>
<proteinExistence type="predicted"/>
<evidence type="ECO:0000256" key="6">
    <source>
        <dbReference type="SAM" id="Phobius"/>
    </source>
</evidence>
<dbReference type="InterPro" id="IPR029787">
    <property type="entry name" value="Nucleotide_cyclase"/>
</dbReference>
<evidence type="ECO:0000256" key="1">
    <source>
        <dbReference type="ARBA" id="ARBA00004196"/>
    </source>
</evidence>
<evidence type="ECO:0000256" key="4">
    <source>
        <dbReference type="ARBA" id="ARBA00022989"/>
    </source>
</evidence>
<feature type="transmembrane region" description="Helical" evidence="6">
    <location>
        <begin position="347"/>
        <end position="368"/>
    </location>
</feature>
<keyword evidence="2" id="KW-1003">Cell membrane</keyword>
<dbReference type="InterPro" id="IPR007890">
    <property type="entry name" value="CHASE2"/>
</dbReference>
<organism evidence="8">
    <name type="scientific">hot springs metagenome</name>
    <dbReference type="NCBI Taxonomy" id="433727"/>
    <lineage>
        <taxon>unclassified sequences</taxon>
        <taxon>metagenomes</taxon>
        <taxon>ecological metagenomes</taxon>
    </lineage>
</organism>
<dbReference type="EMBL" id="BLAB01000001">
    <property type="protein sequence ID" value="GER93396.1"/>
    <property type="molecule type" value="Genomic_DNA"/>
</dbReference>
<dbReference type="PROSITE" id="PS50125">
    <property type="entry name" value="GUANYLATE_CYCLASE_2"/>
    <property type="match status" value="1"/>
</dbReference>
<dbReference type="Pfam" id="PF00211">
    <property type="entry name" value="Guanylate_cyc"/>
    <property type="match status" value="1"/>
</dbReference>
<keyword evidence="4 6" id="KW-1133">Transmembrane helix</keyword>
<dbReference type="CDD" id="cd07302">
    <property type="entry name" value="CHD"/>
    <property type="match status" value="1"/>
</dbReference>
<dbReference type="GO" id="GO:0030313">
    <property type="term" value="C:cell envelope"/>
    <property type="evidence" value="ECO:0007669"/>
    <property type="project" value="UniProtKB-SubCell"/>
</dbReference>
<evidence type="ECO:0000256" key="3">
    <source>
        <dbReference type="ARBA" id="ARBA00022692"/>
    </source>
</evidence>
<protein>
    <submittedName>
        <fullName evidence="8">Adenylate/guanylate cyclase domain-containing protein</fullName>
    </submittedName>
</protein>
<reference evidence="8" key="1">
    <citation type="submission" date="2019-10" db="EMBL/GenBank/DDBJ databases">
        <title>Metagenomic sequencing of thiosulfate-disproportionating enrichment culture.</title>
        <authorList>
            <person name="Umezawa K."/>
            <person name="Kojima H."/>
            <person name="Fukui M."/>
        </authorList>
    </citation>
    <scope>NUCLEOTIDE SEQUENCE</scope>
    <source>
        <strain evidence="8">45J</strain>
    </source>
</reference>
<dbReference type="PANTHER" id="PTHR43081">
    <property type="entry name" value="ADENYLATE CYCLASE, TERMINAL-DIFFERENTIATION SPECIFIC-RELATED"/>
    <property type="match status" value="1"/>
</dbReference>
<feature type="domain" description="Guanylate cyclase" evidence="7">
    <location>
        <begin position="439"/>
        <end position="572"/>
    </location>
</feature>
<gene>
    <name evidence="8" type="ORF">A45J_1135</name>
</gene>
<evidence type="ECO:0000313" key="8">
    <source>
        <dbReference type="EMBL" id="GER93396.1"/>
    </source>
</evidence>
<dbReference type="PANTHER" id="PTHR43081:SF1">
    <property type="entry name" value="ADENYLATE CYCLASE, TERMINAL-DIFFERENTIATION SPECIFIC"/>
    <property type="match status" value="1"/>
</dbReference>
<sequence>MKNKTAIFIGLFITIVFAVLMLLKLSPLETLEEKLLDYRFITRGTISPPDNIVIAAIDEKSIEKLGRWPWDRDRIAMLVDKLNNTGAGIIVFDIIYSEKEKNDLLLGNAINNAGNVLMPIVFDFERDSSKPENKVLLNSAFVSIENPEMFNKYNPIMAKSALMPVDNIIKNVMGLGHINMFPDSDGTLRWESLIIGYKGYLYPSITLQAAAFYLGIPHEKIVVKATEGIRFGKRFIPTDRWGRMLINYYGSNQTFKHISISDILEDKISQEEISGKIVLIGATAVGIYDLRVTPFSPAMPGIEKHASVIASILENRFLKASSKTINLIILFLSGSLFSILIPRFKATGASVVTGITMMLILLSGYYLFVKNGLWINISYPLINILFTFMGVTAYNYAVEEKHARKIRAMFSSYVTEKVVNELIKNPDMAKLGGERREVTVLFSDVRGFTSLSEKHSPEEVVAILNEYLGEMTDIIFRWEGTLDKFIGDAILAFWGAPMPQPNHAELAVKCALNMIKRLEELQQKWKAEGKPVLDCGIGINTGEVLVGNIGAEGKKMDYTVIGDHVNLGSRIEGLTRKYNVHILITEFTLEKIKDLVAEGRLYRAAIEGLEKVAVKGKERPVEIYEIRSLQQGEESKITECREEVVVMKEK</sequence>
<evidence type="ECO:0000256" key="5">
    <source>
        <dbReference type="ARBA" id="ARBA00023136"/>
    </source>
</evidence>
<comment type="subcellular location">
    <subcellularLocation>
        <location evidence="1">Cell envelope</location>
    </subcellularLocation>
</comment>
<dbReference type="InterPro" id="IPR001054">
    <property type="entry name" value="A/G_cyclase"/>
</dbReference>
<feature type="transmembrane region" description="Helical" evidence="6">
    <location>
        <begin position="380"/>
        <end position="397"/>
    </location>
</feature>
<feature type="transmembrane region" description="Helical" evidence="6">
    <location>
        <begin position="324"/>
        <end position="341"/>
    </location>
</feature>
<dbReference type="SUPFAM" id="SSF55073">
    <property type="entry name" value="Nucleotide cyclase"/>
    <property type="match status" value="1"/>
</dbReference>